<proteinExistence type="predicted"/>
<dbReference type="GO" id="GO:0006313">
    <property type="term" value="P:DNA transposition"/>
    <property type="evidence" value="ECO:0007669"/>
    <property type="project" value="InterPro"/>
</dbReference>
<evidence type="ECO:0000259" key="1">
    <source>
        <dbReference type="Pfam" id="PF04986"/>
    </source>
</evidence>
<dbReference type="AlphaFoldDB" id="A0A0E4GFG7"/>
<dbReference type="Proteomes" id="UP000045545">
    <property type="component" value="Unassembled WGS sequence"/>
</dbReference>
<gene>
    <name evidence="2" type="ORF">2725</name>
</gene>
<dbReference type="STRING" id="690567.2725"/>
<dbReference type="GO" id="GO:0003677">
    <property type="term" value="F:DNA binding"/>
    <property type="evidence" value="ECO:0007669"/>
    <property type="project" value="InterPro"/>
</dbReference>
<dbReference type="Pfam" id="PF04986">
    <property type="entry name" value="Y2_Tnp"/>
    <property type="match status" value="1"/>
</dbReference>
<protein>
    <submittedName>
        <fullName evidence="2">Transposase, IS801/IS1294</fullName>
    </submittedName>
</protein>
<organism evidence="2 3">
    <name type="scientific">Syntrophomonas zehnderi OL-4</name>
    <dbReference type="NCBI Taxonomy" id="690567"/>
    <lineage>
        <taxon>Bacteria</taxon>
        <taxon>Bacillati</taxon>
        <taxon>Bacillota</taxon>
        <taxon>Clostridia</taxon>
        <taxon>Eubacteriales</taxon>
        <taxon>Syntrophomonadaceae</taxon>
        <taxon>Syntrophomonas</taxon>
    </lineage>
</organism>
<name>A0A0E4GFG7_9FIRM</name>
<dbReference type="GO" id="GO:0004803">
    <property type="term" value="F:transposase activity"/>
    <property type="evidence" value="ECO:0007669"/>
    <property type="project" value="InterPro"/>
</dbReference>
<evidence type="ECO:0000313" key="3">
    <source>
        <dbReference type="Proteomes" id="UP000045545"/>
    </source>
</evidence>
<evidence type="ECO:0000313" key="2">
    <source>
        <dbReference type="EMBL" id="CFY09747.1"/>
    </source>
</evidence>
<dbReference type="InterPro" id="IPR007069">
    <property type="entry name" value="Transposase_32"/>
</dbReference>
<sequence length="131" mass="14950">MGLCIPKRLRRYFMYDRSLLSELSRCAWKVLSLYLKQGVSLDDPEPGAVIAVQTFGDFLNFNPHLHIIATDGCFTRDGEFMIGIAPDASSLIDLFRLEVFRMLAALCHPWHRCTSPSMDVGKGGEDRRRHY</sequence>
<feature type="domain" description="Transposase IS801/IS1294" evidence="1">
    <location>
        <begin position="47"/>
        <end position="80"/>
    </location>
</feature>
<dbReference type="EMBL" id="CGIH01000052">
    <property type="protein sequence ID" value="CFY09747.1"/>
    <property type="molecule type" value="Genomic_DNA"/>
</dbReference>
<accession>A0A0E4GFG7</accession>
<reference evidence="2 3" key="1">
    <citation type="submission" date="2015-03" db="EMBL/GenBank/DDBJ databases">
        <authorList>
            <person name="Murphy D."/>
        </authorList>
    </citation>
    <scope>NUCLEOTIDE SEQUENCE [LARGE SCALE GENOMIC DNA]</scope>
    <source>
        <strain evidence="2 3">OL-4</strain>
    </source>
</reference>
<keyword evidence="3" id="KW-1185">Reference proteome</keyword>